<dbReference type="EC" id="6.1.1.10" evidence="3"/>
<dbReference type="Pfam" id="PF00133">
    <property type="entry name" value="tRNA-synt_1"/>
    <property type="match status" value="1"/>
</dbReference>
<feature type="domain" description="Methionyl/Leucyl tRNA synthetase" evidence="16">
    <location>
        <begin position="139"/>
        <end position="369"/>
    </location>
</feature>
<dbReference type="InterPro" id="IPR001412">
    <property type="entry name" value="aa-tRNA-synth_I_CS"/>
</dbReference>
<feature type="domain" description="Methionyl-tRNA synthetase anticodon-binding" evidence="17">
    <location>
        <begin position="381"/>
        <end position="503"/>
    </location>
</feature>
<gene>
    <name evidence="18" type="primary">metG_1</name>
    <name evidence="18" type="ORF">AMOR_37790</name>
</gene>
<reference evidence="19" key="1">
    <citation type="journal article" date="2022" name="Int. J. Syst. Evol. Microbiol.">
        <title>Anaeromyxobacter oryzae sp. nov., Anaeromyxobacter diazotrophicus sp. nov. and Anaeromyxobacter paludicola sp. nov., isolated from paddy soils.</title>
        <authorList>
            <person name="Itoh H."/>
            <person name="Xu Z."/>
            <person name="Mise K."/>
            <person name="Masuda Y."/>
            <person name="Ushijima N."/>
            <person name="Hayakawa C."/>
            <person name="Shiratori Y."/>
            <person name="Senoo K."/>
        </authorList>
    </citation>
    <scope>NUCLEOTIDE SEQUENCE [LARGE SCALE GENOMIC DNA]</scope>
    <source>
        <strain evidence="19">Red232</strain>
    </source>
</reference>
<dbReference type="Gene3D" id="2.170.220.10">
    <property type="match status" value="1"/>
</dbReference>
<dbReference type="EMBL" id="AP025591">
    <property type="protein sequence ID" value="BDG04783.1"/>
    <property type="molecule type" value="Genomic_DNA"/>
</dbReference>
<evidence type="ECO:0000313" key="18">
    <source>
        <dbReference type="EMBL" id="BDG04783.1"/>
    </source>
</evidence>
<keyword evidence="9 14" id="KW-0648">Protein biosynthesis</keyword>
<dbReference type="RefSeq" id="WP_248353261.1">
    <property type="nucleotide sequence ID" value="NZ_AP025591.1"/>
</dbReference>
<evidence type="ECO:0000259" key="17">
    <source>
        <dbReference type="Pfam" id="PF19303"/>
    </source>
</evidence>
<evidence type="ECO:0000256" key="14">
    <source>
        <dbReference type="RuleBase" id="RU363035"/>
    </source>
</evidence>
<keyword evidence="13" id="KW-0694">RNA-binding</keyword>
<evidence type="ECO:0000256" key="8">
    <source>
        <dbReference type="ARBA" id="ARBA00022840"/>
    </source>
</evidence>
<dbReference type="PROSITE" id="PS50889">
    <property type="entry name" value="S4"/>
    <property type="match status" value="1"/>
</dbReference>
<evidence type="ECO:0000256" key="6">
    <source>
        <dbReference type="ARBA" id="ARBA00022598"/>
    </source>
</evidence>
<dbReference type="CDD" id="cd07957">
    <property type="entry name" value="Anticodon_Ia_Met"/>
    <property type="match status" value="1"/>
</dbReference>
<dbReference type="Gene3D" id="3.40.50.620">
    <property type="entry name" value="HUPs"/>
    <property type="match status" value="1"/>
</dbReference>
<protein>
    <recommendedName>
        <fullName evidence="4">Methionine--tRNA ligase</fullName>
        <ecNumber evidence="3">6.1.1.10</ecNumber>
    </recommendedName>
    <alternativeName>
        <fullName evidence="11">Methionyl-tRNA synthetase</fullName>
    </alternativeName>
</protein>
<dbReference type="Pfam" id="PF19303">
    <property type="entry name" value="Anticodon_3"/>
    <property type="match status" value="1"/>
</dbReference>
<keyword evidence="7 14" id="KW-0547">Nucleotide-binding</keyword>
<evidence type="ECO:0000259" key="16">
    <source>
        <dbReference type="Pfam" id="PF09334"/>
    </source>
</evidence>
<comment type="catalytic activity">
    <reaction evidence="12">
        <text>tRNA(Leu) + L-leucine + ATP = L-leucyl-tRNA(Leu) + AMP + diphosphate</text>
        <dbReference type="Rhea" id="RHEA:11688"/>
        <dbReference type="Rhea" id="RHEA-COMP:9613"/>
        <dbReference type="Rhea" id="RHEA-COMP:9622"/>
        <dbReference type="ChEBI" id="CHEBI:30616"/>
        <dbReference type="ChEBI" id="CHEBI:33019"/>
        <dbReference type="ChEBI" id="CHEBI:57427"/>
        <dbReference type="ChEBI" id="CHEBI:78442"/>
        <dbReference type="ChEBI" id="CHEBI:78494"/>
        <dbReference type="ChEBI" id="CHEBI:456215"/>
        <dbReference type="EC" id="6.1.1.4"/>
    </reaction>
</comment>
<comment type="subcellular location">
    <subcellularLocation>
        <location evidence="2">Cytoplasm</location>
    </subcellularLocation>
</comment>
<proteinExistence type="inferred from homology"/>
<dbReference type="InterPro" id="IPR033911">
    <property type="entry name" value="MetRS_core"/>
</dbReference>
<dbReference type="InterPro" id="IPR014758">
    <property type="entry name" value="Met-tRNA_synth"/>
</dbReference>
<keyword evidence="19" id="KW-1185">Reference proteome</keyword>
<evidence type="ECO:0000256" key="9">
    <source>
        <dbReference type="ARBA" id="ARBA00022917"/>
    </source>
</evidence>
<comment type="function">
    <text evidence="1">Is required not only for elongation of protein synthesis but also for the initiation of all mRNA translation through initiator tRNA(fMet) aminoacylation.</text>
</comment>
<dbReference type="NCBIfam" id="TIGR00398">
    <property type="entry name" value="metG"/>
    <property type="match status" value="1"/>
</dbReference>
<comment type="similarity">
    <text evidence="14">Belongs to the class-I aminoacyl-tRNA synthetase family.</text>
</comment>
<evidence type="ECO:0000256" key="2">
    <source>
        <dbReference type="ARBA" id="ARBA00004496"/>
    </source>
</evidence>
<accession>A0ABM7WZ11</accession>
<evidence type="ECO:0000256" key="11">
    <source>
        <dbReference type="ARBA" id="ARBA00030904"/>
    </source>
</evidence>
<dbReference type="PANTHER" id="PTHR43326:SF1">
    <property type="entry name" value="METHIONINE--TRNA LIGASE, MITOCHONDRIAL"/>
    <property type="match status" value="1"/>
</dbReference>
<dbReference type="PROSITE" id="PS00178">
    <property type="entry name" value="AA_TRNA_LIGASE_I"/>
    <property type="match status" value="1"/>
</dbReference>
<evidence type="ECO:0000256" key="13">
    <source>
        <dbReference type="PROSITE-ProRule" id="PRU00182"/>
    </source>
</evidence>
<evidence type="ECO:0000313" key="19">
    <source>
        <dbReference type="Proteomes" id="UP001162891"/>
    </source>
</evidence>
<dbReference type="InterPro" id="IPR023457">
    <property type="entry name" value="Met-tRNA_synth_2"/>
</dbReference>
<dbReference type="SUPFAM" id="SSF52374">
    <property type="entry name" value="Nucleotidylyl transferase"/>
    <property type="match status" value="1"/>
</dbReference>
<evidence type="ECO:0000256" key="10">
    <source>
        <dbReference type="ARBA" id="ARBA00023146"/>
    </source>
</evidence>
<dbReference type="Pfam" id="PF09334">
    <property type="entry name" value="tRNA-synt_1g"/>
    <property type="match status" value="1"/>
</dbReference>
<keyword evidence="5" id="KW-0963">Cytoplasm</keyword>
<dbReference type="GO" id="GO:0016874">
    <property type="term" value="F:ligase activity"/>
    <property type="evidence" value="ECO:0007669"/>
    <property type="project" value="UniProtKB-KW"/>
</dbReference>
<name>A0ABM7WZ11_9BACT</name>
<evidence type="ECO:0000256" key="7">
    <source>
        <dbReference type="ARBA" id="ARBA00022741"/>
    </source>
</evidence>
<keyword evidence="8 14" id="KW-0067">ATP-binding</keyword>
<sequence>MPLAAQKTSYVTTSIPYVNANPHLGHALELCVADAFARHRRIRGRRVRFVTGTDDHSLKNVLAAERAGVPTSAWVADHAAAFEALSDALGISADDFQRTSANPAHAPAVRALWETCAHRGDLYRKPYHGRYCVGCERFYEPEELNDGRCPEHDAPLEIVEETNWFFRLSRYADVVREAIESGRLRVVHDGAREETLAFLRGPVRDISVSRSAARARGWGLPVPGDASQVIWVWFDALCGYIAGLGYGGRDRSRLDTYWCGEGERVHVIGKGIARFHAVYWPAFLASAGLPWPTDLLVHGYVTIDGEKISKSGRSIDPTPLIVQYGADAVRYFLLRHIRTARDGDFSLRRFQQAHDAELANGLGNLASRILALAEKVTDGRVPEPGVALAADQELRDSALALPSEVDAAVDRLSLDEALAGVFRLVDATNRYVTTAAPWEDVREGRQGRAAATLRTALEALHVIARELAPFLPGASDDLRTRLRAPPLEGGVGWNVLPTGAPLTRGAPLFGRIGGRDWSRDSGTRAAPRGRA</sequence>
<feature type="domain" description="Aminoacyl-tRNA synthetase class Ia" evidence="15">
    <location>
        <begin position="11"/>
        <end position="138"/>
    </location>
</feature>
<dbReference type="InterPro" id="IPR009080">
    <property type="entry name" value="tRNAsynth_Ia_anticodon-bd"/>
</dbReference>
<evidence type="ECO:0000256" key="4">
    <source>
        <dbReference type="ARBA" id="ARBA00018753"/>
    </source>
</evidence>
<dbReference type="Proteomes" id="UP001162891">
    <property type="component" value="Chromosome"/>
</dbReference>
<evidence type="ECO:0000256" key="5">
    <source>
        <dbReference type="ARBA" id="ARBA00022490"/>
    </source>
</evidence>
<evidence type="ECO:0000256" key="12">
    <source>
        <dbReference type="ARBA" id="ARBA00047469"/>
    </source>
</evidence>
<organism evidence="18 19">
    <name type="scientific">Anaeromyxobacter oryzae</name>
    <dbReference type="NCBI Taxonomy" id="2918170"/>
    <lineage>
        <taxon>Bacteria</taxon>
        <taxon>Pseudomonadati</taxon>
        <taxon>Myxococcota</taxon>
        <taxon>Myxococcia</taxon>
        <taxon>Myxococcales</taxon>
        <taxon>Cystobacterineae</taxon>
        <taxon>Anaeromyxobacteraceae</taxon>
        <taxon>Anaeromyxobacter</taxon>
    </lineage>
</organism>
<dbReference type="Gene3D" id="1.10.730.10">
    <property type="entry name" value="Isoleucyl-tRNA Synthetase, Domain 1"/>
    <property type="match status" value="1"/>
</dbReference>
<evidence type="ECO:0000256" key="1">
    <source>
        <dbReference type="ARBA" id="ARBA00003314"/>
    </source>
</evidence>
<evidence type="ECO:0000256" key="3">
    <source>
        <dbReference type="ARBA" id="ARBA00012838"/>
    </source>
</evidence>
<keyword evidence="10 14" id="KW-0030">Aminoacyl-tRNA synthetase</keyword>
<dbReference type="InterPro" id="IPR015413">
    <property type="entry name" value="Methionyl/Leucyl_tRNA_Synth"/>
</dbReference>
<dbReference type="SUPFAM" id="SSF47323">
    <property type="entry name" value="Anticodon-binding domain of a subclass of class I aminoacyl-tRNA synthetases"/>
    <property type="match status" value="1"/>
</dbReference>
<dbReference type="PRINTS" id="PR01041">
    <property type="entry name" value="TRNASYNTHMET"/>
</dbReference>
<dbReference type="InterPro" id="IPR041872">
    <property type="entry name" value="Anticodon_Met"/>
</dbReference>
<dbReference type="InterPro" id="IPR014729">
    <property type="entry name" value="Rossmann-like_a/b/a_fold"/>
</dbReference>
<dbReference type="InterPro" id="IPR002300">
    <property type="entry name" value="aa-tRNA-synth_Ia"/>
</dbReference>
<keyword evidence="6 14" id="KW-0436">Ligase</keyword>
<evidence type="ECO:0000259" key="15">
    <source>
        <dbReference type="Pfam" id="PF00133"/>
    </source>
</evidence>
<dbReference type="PANTHER" id="PTHR43326">
    <property type="entry name" value="METHIONYL-TRNA SYNTHETASE"/>
    <property type="match status" value="1"/>
</dbReference>